<accession>A0ACC2XK92</accession>
<comment type="caution">
    <text evidence="1">The sequence shown here is derived from an EMBL/GenBank/DDBJ whole genome shotgun (WGS) entry which is preliminary data.</text>
</comment>
<keyword evidence="2" id="KW-1185">Reference proteome</keyword>
<name>A0ACC2XK92_9TREE</name>
<protein>
    <submittedName>
        <fullName evidence="1">Uncharacterized protein</fullName>
    </submittedName>
</protein>
<reference evidence="1" key="1">
    <citation type="submission" date="2023-04" db="EMBL/GenBank/DDBJ databases">
        <title>Draft Genome sequencing of Naganishia species isolated from polar environments using Oxford Nanopore Technology.</title>
        <authorList>
            <person name="Leo P."/>
            <person name="Venkateswaran K."/>
        </authorList>
    </citation>
    <scope>NUCLEOTIDE SEQUENCE</scope>
    <source>
        <strain evidence="1">DBVPG 5303</strain>
    </source>
</reference>
<sequence>MFRNQLKRFRTGGPYRRQLHVNTHTLFAPTTRDVTDHLQSCQLKPESVILYLLHPELEDISSIVTSLQQSSNPSIGSIALNAPRPSDTPTVSIATFTPTKPHEKVTIFRSDLVGRPDVQVGKWQRDPMLRDTMTTADGKENKRQEDRKGEEVGEMERVMLGLGVSGGSGHSAGSGKDHTVMGWDALWRSGRDVAEHDVDQAPQELKDVTPFTLFHNNTIHDHGALGLAFSGLEQSFEGGVEYEGLEPLGDIEEIAQAQGNLLLRLSPSSTSPVSITNPTQALIKAINTFRASLTGDSLEAQRPAQAMTAAKGISIGKGMKEEEYYLGLFSRDSTMPYQVVKIMSGDPSRGAISLEMEEPLLTGQKVQFMHKPPAAESRSPASMLKPNEISFFTLPQEEYTNTAGSRDIPKVAIRPGFAVGSEGGFFFADTAKQGSNRVVSGVCKVTNARGYLRFQSDPST</sequence>
<gene>
    <name evidence="1" type="ORF">QFC24_003586</name>
</gene>
<dbReference type="Proteomes" id="UP001234202">
    <property type="component" value="Unassembled WGS sequence"/>
</dbReference>
<evidence type="ECO:0000313" key="2">
    <source>
        <dbReference type="Proteomes" id="UP001234202"/>
    </source>
</evidence>
<proteinExistence type="predicted"/>
<dbReference type="EMBL" id="JASBWV010000011">
    <property type="protein sequence ID" value="KAJ9123810.1"/>
    <property type="molecule type" value="Genomic_DNA"/>
</dbReference>
<organism evidence="1 2">
    <name type="scientific">Naganishia onofrii</name>
    <dbReference type="NCBI Taxonomy" id="1851511"/>
    <lineage>
        <taxon>Eukaryota</taxon>
        <taxon>Fungi</taxon>
        <taxon>Dikarya</taxon>
        <taxon>Basidiomycota</taxon>
        <taxon>Agaricomycotina</taxon>
        <taxon>Tremellomycetes</taxon>
        <taxon>Filobasidiales</taxon>
        <taxon>Filobasidiaceae</taxon>
        <taxon>Naganishia</taxon>
    </lineage>
</organism>
<evidence type="ECO:0000313" key="1">
    <source>
        <dbReference type="EMBL" id="KAJ9123810.1"/>
    </source>
</evidence>